<feature type="transmembrane region" description="Helical" evidence="7">
    <location>
        <begin position="346"/>
        <end position="364"/>
    </location>
</feature>
<keyword evidence="3" id="KW-1003">Cell membrane</keyword>
<dbReference type="Pfam" id="PF02028">
    <property type="entry name" value="BCCT"/>
    <property type="match status" value="1"/>
</dbReference>
<keyword evidence="5 7" id="KW-1133">Transmembrane helix</keyword>
<dbReference type="GO" id="GO:0022857">
    <property type="term" value="F:transmembrane transporter activity"/>
    <property type="evidence" value="ECO:0007669"/>
    <property type="project" value="InterPro"/>
</dbReference>
<evidence type="ECO:0000256" key="7">
    <source>
        <dbReference type="SAM" id="Phobius"/>
    </source>
</evidence>
<protein>
    <submittedName>
        <fullName evidence="8">BCCT family transporter</fullName>
    </submittedName>
</protein>
<feature type="transmembrane region" description="Helical" evidence="7">
    <location>
        <begin position="90"/>
        <end position="108"/>
    </location>
</feature>
<keyword evidence="2" id="KW-0813">Transport</keyword>
<feature type="transmembrane region" description="Helical" evidence="7">
    <location>
        <begin position="260"/>
        <end position="282"/>
    </location>
</feature>
<feature type="transmembrane region" description="Helical" evidence="7">
    <location>
        <begin position="409"/>
        <end position="434"/>
    </location>
</feature>
<comment type="caution">
    <text evidence="8">The sequence shown here is derived from an EMBL/GenBank/DDBJ whole genome shotgun (WGS) entry which is preliminary data.</text>
</comment>
<feature type="transmembrane region" description="Helical" evidence="7">
    <location>
        <begin position="228"/>
        <end position="248"/>
    </location>
</feature>
<feature type="transmembrane region" description="Helical" evidence="7">
    <location>
        <begin position="315"/>
        <end position="334"/>
    </location>
</feature>
<feature type="transmembrane region" description="Helical" evidence="7">
    <location>
        <begin position="7"/>
        <end position="29"/>
    </location>
</feature>
<evidence type="ECO:0000313" key="9">
    <source>
        <dbReference type="Proteomes" id="UP001299608"/>
    </source>
</evidence>
<reference evidence="8" key="1">
    <citation type="submission" date="2022-01" db="EMBL/GenBank/DDBJ databases">
        <title>Collection of gut derived symbiotic bacterial strains cultured from healthy donors.</title>
        <authorList>
            <person name="Lin H."/>
            <person name="Kohout C."/>
            <person name="Waligurski E."/>
            <person name="Pamer E.G."/>
        </authorList>
    </citation>
    <scope>NUCLEOTIDE SEQUENCE</scope>
    <source>
        <strain evidence="8">DFI.6.55</strain>
    </source>
</reference>
<comment type="subcellular location">
    <subcellularLocation>
        <location evidence="1">Cell membrane</location>
        <topology evidence="1">Multi-pass membrane protein</topology>
    </subcellularLocation>
</comment>
<evidence type="ECO:0000313" key="8">
    <source>
        <dbReference type="EMBL" id="MCG4747156.1"/>
    </source>
</evidence>
<feature type="transmembrane region" description="Helical" evidence="7">
    <location>
        <begin position="49"/>
        <end position="70"/>
    </location>
</feature>
<dbReference type="RefSeq" id="WP_238053723.1">
    <property type="nucleotide sequence ID" value="NZ_JAKNGE010000021.1"/>
</dbReference>
<feature type="transmembrane region" description="Helical" evidence="7">
    <location>
        <begin position="446"/>
        <end position="466"/>
    </location>
</feature>
<evidence type="ECO:0000256" key="1">
    <source>
        <dbReference type="ARBA" id="ARBA00004651"/>
    </source>
</evidence>
<evidence type="ECO:0000256" key="3">
    <source>
        <dbReference type="ARBA" id="ARBA00022475"/>
    </source>
</evidence>
<keyword evidence="4 7" id="KW-0812">Transmembrane</keyword>
<evidence type="ECO:0000256" key="2">
    <source>
        <dbReference type="ARBA" id="ARBA00022448"/>
    </source>
</evidence>
<dbReference type="InterPro" id="IPR000060">
    <property type="entry name" value="BCCT_transptr"/>
</dbReference>
<name>A0AAW5BSH2_9FIRM</name>
<feature type="transmembrane region" description="Helical" evidence="7">
    <location>
        <begin position="478"/>
        <end position="499"/>
    </location>
</feature>
<proteinExistence type="predicted"/>
<evidence type="ECO:0000256" key="5">
    <source>
        <dbReference type="ARBA" id="ARBA00022989"/>
    </source>
</evidence>
<dbReference type="PANTHER" id="PTHR30047">
    <property type="entry name" value="HIGH-AFFINITY CHOLINE TRANSPORT PROTEIN-RELATED"/>
    <property type="match status" value="1"/>
</dbReference>
<dbReference type="Proteomes" id="UP001299608">
    <property type="component" value="Unassembled WGS sequence"/>
</dbReference>
<keyword evidence="6 7" id="KW-0472">Membrane</keyword>
<dbReference type="GO" id="GO:0005886">
    <property type="term" value="C:plasma membrane"/>
    <property type="evidence" value="ECO:0007669"/>
    <property type="project" value="UniProtKB-SubCell"/>
</dbReference>
<sequence length="505" mass="54980">MDKKQEWGVSLITAGVGVFSVFTFVFFLARYPAQMLAGVNDAFLGATKIFSVPLMLFTFVTTVLAFYLAFGKYGSIRLGEGKPEYSNFSYITMMALAALASAAVYWSFTEWAAYYEAPGIHLEPYSVEALEASLGYSFFHWGFATQGPYVLAGVAVAYAVYNKKVSFIKISTVCECMMGDFKYKKIIGKLIDISVVFCIIGAAGCTLGLAVPLETGALKQVFGVETTFAVQVGVVLVIAAIFTFTSFLGMERGKKTISNLAAGLCILFLLYILFAGPTNFILKNFISSLGWMGDKYLRMSFFTDPIENSGFPEQWTLFFQAFCLTYTGLMGIFIAKVSKGRTIKEVSLCCLLGISISVWVLFAIDGGYSIYAQTQGIVSVTDILSKGGGQDLVYGVIETLPGGKKGLPFVMLVMIAGFVASSLDSASFSLAQTVTSKLDRSGNVSTGLRIACCLVLTMVPLSVMFVKADFSALKSLAILVSIPFMFVMIFMEIVLFKWLREDGKK</sequence>
<evidence type="ECO:0000256" key="4">
    <source>
        <dbReference type="ARBA" id="ARBA00022692"/>
    </source>
</evidence>
<dbReference type="EMBL" id="JAKNGE010000021">
    <property type="protein sequence ID" value="MCG4747156.1"/>
    <property type="molecule type" value="Genomic_DNA"/>
</dbReference>
<accession>A0AAW5BSH2</accession>
<dbReference type="PANTHER" id="PTHR30047:SF12">
    <property type="entry name" value="BCCT-FAMILY TRANSPORTER"/>
    <property type="match status" value="1"/>
</dbReference>
<evidence type="ECO:0000256" key="6">
    <source>
        <dbReference type="ARBA" id="ARBA00023136"/>
    </source>
</evidence>
<gene>
    <name evidence="8" type="ORF">L0N08_17155</name>
</gene>
<feature type="transmembrane region" description="Helical" evidence="7">
    <location>
        <begin position="138"/>
        <end position="161"/>
    </location>
</feature>
<dbReference type="AlphaFoldDB" id="A0AAW5BSH2"/>
<feature type="transmembrane region" description="Helical" evidence="7">
    <location>
        <begin position="190"/>
        <end position="213"/>
    </location>
</feature>
<organism evidence="8 9">
    <name type="scientific">Enterocloster aldenensis</name>
    <dbReference type="NCBI Taxonomy" id="358742"/>
    <lineage>
        <taxon>Bacteria</taxon>
        <taxon>Bacillati</taxon>
        <taxon>Bacillota</taxon>
        <taxon>Clostridia</taxon>
        <taxon>Lachnospirales</taxon>
        <taxon>Lachnospiraceae</taxon>
        <taxon>Enterocloster</taxon>
    </lineage>
</organism>